<organism evidence="1">
    <name type="scientific">Anguilla anguilla</name>
    <name type="common">European freshwater eel</name>
    <name type="synonym">Muraena anguilla</name>
    <dbReference type="NCBI Taxonomy" id="7936"/>
    <lineage>
        <taxon>Eukaryota</taxon>
        <taxon>Metazoa</taxon>
        <taxon>Chordata</taxon>
        <taxon>Craniata</taxon>
        <taxon>Vertebrata</taxon>
        <taxon>Euteleostomi</taxon>
        <taxon>Actinopterygii</taxon>
        <taxon>Neopterygii</taxon>
        <taxon>Teleostei</taxon>
        <taxon>Anguilliformes</taxon>
        <taxon>Anguillidae</taxon>
        <taxon>Anguilla</taxon>
    </lineage>
</organism>
<reference evidence="1" key="1">
    <citation type="submission" date="2014-11" db="EMBL/GenBank/DDBJ databases">
        <authorList>
            <person name="Amaro Gonzalez C."/>
        </authorList>
    </citation>
    <scope>NUCLEOTIDE SEQUENCE</scope>
</reference>
<name>A0A0E9T6C6_ANGAN</name>
<dbReference type="EMBL" id="GBXM01059376">
    <property type="protein sequence ID" value="JAH49201.1"/>
    <property type="molecule type" value="Transcribed_RNA"/>
</dbReference>
<dbReference type="AlphaFoldDB" id="A0A0E9T6C6"/>
<sequence length="27" mass="3172">MQLSNLRTIQISETLLVLIYFKVHPLT</sequence>
<proteinExistence type="predicted"/>
<reference evidence="1" key="2">
    <citation type="journal article" date="2015" name="Fish Shellfish Immunol.">
        <title>Early steps in the European eel (Anguilla anguilla)-Vibrio vulnificus interaction in the gills: Role of the RtxA13 toxin.</title>
        <authorList>
            <person name="Callol A."/>
            <person name="Pajuelo D."/>
            <person name="Ebbesson L."/>
            <person name="Teles M."/>
            <person name="MacKenzie S."/>
            <person name="Amaro C."/>
        </authorList>
    </citation>
    <scope>NUCLEOTIDE SEQUENCE</scope>
</reference>
<protein>
    <submittedName>
        <fullName evidence="1">Uncharacterized protein</fullName>
    </submittedName>
</protein>
<evidence type="ECO:0000313" key="1">
    <source>
        <dbReference type="EMBL" id="JAH49201.1"/>
    </source>
</evidence>
<accession>A0A0E9T6C6</accession>